<dbReference type="AlphaFoldDB" id="A0A9N9BFU6"/>
<dbReference type="OrthoDB" id="409792at2759"/>
<proteinExistence type="predicted"/>
<dbReference type="Proteomes" id="UP000789396">
    <property type="component" value="Unassembled WGS sequence"/>
</dbReference>
<keyword evidence="2" id="KW-0472">Membrane</keyword>
<evidence type="ECO:0000256" key="2">
    <source>
        <dbReference type="SAM" id="Phobius"/>
    </source>
</evidence>
<gene>
    <name evidence="3" type="ORF">RFULGI_LOCUS5283</name>
</gene>
<dbReference type="EMBL" id="CAJVPZ010005839">
    <property type="protein sequence ID" value="CAG8566516.1"/>
    <property type="molecule type" value="Genomic_DNA"/>
</dbReference>
<feature type="transmembrane region" description="Helical" evidence="2">
    <location>
        <begin position="88"/>
        <end position="111"/>
    </location>
</feature>
<reference evidence="3" key="1">
    <citation type="submission" date="2021-06" db="EMBL/GenBank/DDBJ databases">
        <authorList>
            <person name="Kallberg Y."/>
            <person name="Tangrot J."/>
            <person name="Rosling A."/>
        </authorList>
    </citation>
    <scope>NUCLEOTIDE SEQUENCE</scope>
    <source>
        <strain evidence="3">IN212</strain>
    </source>
</reference>
<evidence type="ECO:0000313" key="3">
    <source>
        <dbReference type="EMBL" id="CAG8566516.1"/>
    </source>
</evidence>
<protein>
    <submittedName>
        <fullName evidence="3">6518_t:CDS:1</fullName>
    </submittedName>
</protein>
<keyword evidence="4" id="KW-1185">Reference proteome</keyword>
<name>A0A9N9BFU6_9GLOM</name>
<organism evidence="3 4">
    <name type="scientific">Racocetra fulgida</name>
    <dbReference type="NCBI Taxonomy" id="60492"/>
    <lineage>
        <taxon>Eukaryota</taxon>
        <taxon>Fungi</taxon>
        <taxon>Fungi incertae sedis</taxon>
        <taxon>Mucoromycota</taxon>
        <taxon>Glomeromycotina</taxon>
        <taxon>Glomeromycetes</taxon>
        <taxon>Diversisporales</taxon>
        <taxon>Gigasporaceae</taxon>
        <taxon>Racocetra</taxon>
    </lineage>
</organism>
<keyword evidence="2" id="KW-1133">Transmembrane helix</keyword>
<feature type="region of interest" description="Disordered" evidence="1">
    <location>
        <begin position="1"/>
        <end position="27"/>
    </location>
</feature>
<feature type="transmembrane region" description="Helical" evidence="2">
    <location>
        <begin position="56"/>
        <end position="76"/>
    </location>
</feature>
<feature type="transmembrane region" description="Helical" evidence="2">
    <location>
        <begin position="150"/>
        <end position="171"/>
    </location>
</feature>
<evidence type="ECO:0000313" key="4">
    <source>
        <dbReference type="Proteomes" id="UP000789396"/>
    </source>
</evidence>
<evidence type="ECO:0000256" key="1">
    <source>
        <dbReference type="SAM" id="MobiDB-lite"/>
    </source>
</evidence>
<keyword evidence="2" id="KW-0812">Transmembrane</keyword>
<comment type="caution">
    <text evidence="3">The sequence shown here is derived from an EMBL/GenBank/DDBJ whole genome shotgun (WGS) entry which is preliminary data.</text>
</comment>
<accession>A0A9N9BFU6</accession>
<sequence>MEILEDTSTATTIQNKTSEAPSAVSTSNTTDEIFVTVEEEDANKYNQTINLVERSAITTAILIPFSIIGVLIRIGLVDLHTYQNAPVFALIYPQFVGSVIGITIGMSIVGLKFGEHLADAFMVNQITPKGIVHKIIIRSSNIKEFTRRDWVCVVSGCVSSVLIIALAVSIQVQRRVLYAAVFAPIDGNYPALIHGNLYFLLERLLLTLVVRRS</sequence>